<reference evidence="3" key="1">
    <citation type="journal article" date="2019" name="Int. J. Syst. Evol. Microbiol.">
        <title>The Global Catalogue of Microorganisms (GCM) 10K type strain sequencing project: providing services to taxonomists for standard genome sequencing and annotation.</title>
        <authorList>
            <consortium name="The Broad Institute Genomics Platform"/>
            <consortium name="The Broad Institute Genome Sequencing Center for Infectious Disease"/>
            <person name="Wu L."/>
            <person name="Ma J."/>
        </authorList>
    </citation>
    <scope>NUCLEOTIDE SEQUENCE [LARGE SCALE GENOMIC DNA]</scope>
    <source>
        <strain evidence="3">CGMCC 1.16619</strain>
    </source>
</reference>
<dbReference type="InterPro" id="IPR016039">
    <property type="entry name" value="Thiolase-like"/>
</dbReference>
<evidence type="ECO:0000259" key="1">
    <source>
        <dbReference type="Pfam" id="PF13723"/>
    </source>
</evidence>
<dbReference type="Pfam" id="PF13723">
    <property type="entry name" value="Ketoacyl-synt_2"/>
    <property type="match status" value="1"/>
</dbReference>
<comment type="caution">
    <text evidence="2">The sequence shown here is derived from an EMBL/GenBank/DDBJ whole genome shotgun (WGS) entry which is preliminary data.</text>
</comment>
<gene>
    <name evidence="2" type="ORF">ACFPPA_17115</name>
</gene>
<sequence length="268" mass="27534">MSTLRVYVEGVGLWSPQLAGLAALQAVLAGTTPEPPAPRPAAALLPPNERRRAPVSVLLAIEVAGQAVAMSGQDAATLACVFASSHGDQPITDYMCATLAQAPTELSPIRFHNSVHNAPVGYWTIATDCHAPSTAVAAQRASFGAGLLEAVSQVLAEQRSVLLVCSDTDGSGPLRQITGCSQAFGCALVLAPQPGPSTLARLDLHMGADCADTPLQEPLASWRLGNPSAASLPLLALLAGTDGHCALAAADTLGLQIDVARIDREQVI</sequence>
<protein>
    <submittedName>
        <fullName evidence="2">Beta-ketoacyl synthase chain length factor</fullName>
    </submittedName>
</protein>
<evidence type="ECO:0000313" key="3">
    <source>
        <dbReference type="Proteomes" id="UP001596114"/>
    </source>
</evidence>
<dbReference type="Gene3D" id="3.40.47.10">
    <property type="match status" value="1"/>
</dbReference>
<dbReference type="EMBL" id="JBHSNF010000004">
    <property type="protein sequence ID" value="MFC5527466.1"/>
    <property type="molecule type" value="Genomic_DNA"/>
</dbReference>
<feature type="domain" description="Beta-ketoacyl synthase-like N-terminal" evidence="1">
    <location>
        <begin position="37"/>
        <end position="199"/>
    </location>
</feature>
<evidence type="ECO:0000313" key="2">
    <source>
        <dbReference type="EMBL" id="MFC5527466.1"/>
    </source>
</evidence>
<dbReference type="InterPro" id="IPR014030">
    <property type="entry name" value="Ketoacyl_synth_N"/>
</dbReference>
<dbReference type="SUPFAM" id="SSF53901">
    <property type="entry name" value="Thiolase-like"/>
    <property type="match status" value="1"/>
</dbReference>
<dbReference type="Proteomes" id="UP001596114">
    <property type="component" value="Unassembled WGS sequence"/>
</dbReference>
<name>A0ABW0QRC0_9GAMM</name>
<dbReference type="RefSeq" id="WP_377322108.1">
    <property type="nucleotide sequence ID" value="NZ_JBHSNF010000004.1"/>
</dbReference>
<accession>A0ABW0QRC0</accession>
<keyword evidence="3" id="KW-1185">Reference proteome</keyword>
<proteinExistence type="predicted"/>
<organism evidence="2 3">
    <name type="scientific">Rhodanobacter ginsengisoli</name>
    <dbReference type="NCBI Taxonomy" id="418646"/>
    <lineage>
        <taxon>Bacteria</taxon>
        <taxon>Pseudomonadati</taxon>
        <taxon>Pseudomonadota</taxon>
        <taxon>Gammaproteobacteria</taxon>
        <taxon>Lysobacterales</taxon>
        <taxon>Rhodanobacteraceae</taxon>
        <taxon>Rhodanobacter</taxon>
    </lineage>
</organism>